<evidence type="ECO:0000256" key="4">
    <source>
        <dbReference type="ARBA" id="ARBA00009892"/>
    </source>
</evidence>
<dbReference type="Pfam" id="PF01916">
    <property type="entry name" value="DS"/>
    <property type="match status" value="1"/>
</dbReference>
<comment type="catalytic activity">
    <reaction evidence="1">
        <text>[eIF5A protein]-L-lysine + spermidine = [eIF5A protein]-deoxyhypusine + propane-1,3-diamine</text>
        <dbReference type="Rhea" id="RHEA:33299"/>
        <dbReference type="Rhea" id="RHEA-COMP:10143"/>
        <dbReference type="Rhea" id="RHEA-COMP:10144"/>
        <dbReference type="ChEBI" id="CHEBI:29969"/>
        <dbReference type="ChEBI" id="CHEBI:57484"/>
        <dbReference type="ChEBI" id="CHEBI:57834"/>
        <dbReference type="ChEBI" id="CHEBI:82657"/>
        <dbReference type="EC" id="2.5.1.46"/>
    </reaction>
</comment>
<evidence type="ECO:0000256" key="5">
    <source>
        <dbReference type="ARBA" id="ARBA00012683"/>
    </source>
</evidence>
<dbReference type="Gene3D" id="3.50.50.60">
    <property type="entry name" value="FAD/NAD(P)-binding domain"/>
    <property type="match status" value="1"/>
</dbReference>
<dbReference type="InterPro" id="IPR029035">
    <property type="entry name" value="DHS-like_NAD/FAD-binding_dom"/>
</dbReference>
<evidence type="ECO:0000256" key="3">
    <source>
        <dbReference type="ARBA" id="ARBA00005041"/>
    </source>
</evidence>
<keyword evidence="6" id="KW-0808">Transferase</keyword>
<dbReference type="SUPFAM" id="SSF51905">
    <property type="entry name" value="FAD/NAD(P)-binding domain"/>
    <property type="match status" value="1"/>
</dbReference>
<evidence type="ECO:0000256" key="2">
    <source>
        <dbReference type="ARBA" id="ARBA00001911"/>
    </source>
</evidence>
<comment type="cofactor">
    <cofactor evidence="2">
        <name>NAD(+)</name>
        <dbReference type="ChEBI" id="CHEBI:57540"/>
    </cofactor>
</comment>
<dbReference type="EC" id="2.5.1.46" evidence="5"/>
<comment type="pathway">
    <text evidence="3">Protein modification; eIF5A hypusination.</text>
</comment>
<dbReference type="SUPFAM" id="SSF52467">
    <property type="entry name" value="DHS-like NAD/FAD-binding domain"/>
    <property type="match status" value="1"/>
</dbReference>
<dbReference type="GO" id="GO:0050660">
    <property type="term" value="F:flavin adenine dinucleotide binding"/>
    <property type="evidence" value="ECO:0007669"/>
    <property type="project" value="InterPro"/>
</dbReference>
<organism evidence="10">
    <name type="scientific">Megafenestra aurita</name>
    <dbReference type="NCBI Taxonomy" id="2291010"/>
    <lineage>
        <taxon>Eukaryota</taxon>
        <taxon>Metazoa</taxon>
        <taxon>Ecdysozoa</taxon>
        <taxon>Arthropoda</taxon>
        <taxon>Crustacea</taxon>
        <taxon>Branchiopoda</taxon>
        <taxon>Diplostraca</taxon>
        <taxon>Cladocera</taxon>
        <taxon>Anomopoda</taxon>
        <taxon>Daphniidae</taxon>
        <taxon>Megafenestra</taxon>
    </lineage>
</organism>
<comment type="similarity">
    <text evidence="4">Belongs to the deoxyhypusine synthase family.</text>
</comment>
<dbReference type="GO" id="GO:0016614">
    <property type="term" value="F:oxidoreductase activity, acting on CH-OH group of donors"/>
    <property type="evidence" value="ECO:0007669"/>
    <property type="project" value="InterPro"/>
</dbReference>
<protein>
    <recommendedName>
        <fullName evidence="5">deoxyhypusine synthase</fullName>
        <ecNumber evidence="5">2.5.1.46</ecNumber>
    </recommendedName>
</protein>
<dbReference type="InterPro" id="IPR036188">
    <property type="entry name" value="FAD/NAD-bd_sf"/>
</dbReference>
<dbReference type="InterPro" id="IPR000172">
    <property type="entry name" value="GMC_OxRdtase_N"/>
</dbReference>
<dbReference type="GO" id="GO:0034038">
    <property type="term" value="F:deoxyhypusine synthase activity"/>
    <property type="evidence" value="ECO:0007669"/>
    <property type="project" value="UniProtKB-EC"/>
</dbReference>
<evidence type="ECO:0000256" key="7">
    <source>
        <dbReference type="ARBA" id="ARBA00023027"/>
    </source>
</evidence>
<dbReference type="InterPro" id="IPR002773">
    <property type="entry name" value="Deoxyhypusine_synthase"/>
</dbReference>
<keyword evidence="7" id="KW-0520">NAD</keyword>
<evidence type="ECO:0000256" key="8">
    <source>
        <dbReference type="ARBA" id="ARBA00023256"/>
    </source>
</evidence>
<dbReference type="FunFam" id="3.40.910.10:FF:000001">
    <property type="entry name" value="Probable deoxyhypusine synthase"/>
    <property type="match status" value="1"/>
</dbReference>
<dbReference type="PANTHER" id="PTHR11703:SF0">
    <property type="entry name" value="DEOXYHYPUSINE SYNTHASE"/>
    <property type="match status" value="1"/>
</dbReference>
<dbReference type="Pfam" id="PF00732">
    <property type="entry name" value="GMC_oxred_N"/>
    <property type="match status" value="1"/>
</dbReference>
<accession>A0A4Y7NIN1</accession>
<dbReference type="EMBL" id="LR022828">
    <property type="protein sequence ID" value="SVE92447.1"/>
    <property type="molecule type" value="mRNA"/>
</dbReference>
<evidence type="ECO:0000313" key="10">
    <source>
        <dbReference type="EMBL" id="SVE92447.1"/>
    </source>
</evidence>
<dbReference type="AlphaFoldDB" id="A0A4Y7NIN1"/>
<reference evidence="10" key="1">
    <citation type="submission" date="2018-08" db="EMBL/GenBank/DDBJ databases">
        <authorList>
            <person name="Cornetti L."/>
        </authorList>
    </citation>
    <scope>NUCLEOTIDE SEQUENCE</scope>
    <source>
        <strain evidence="10">CH-H-2</strain>
    </source>
</reference>
<dbReference type="InterPro" id="IPR036982">
    <property type="entry name" value="Deoxyhypusine_synthase_sf"/>
</dbReference>
<evidence type="ECO:0000259" key="9">
    <source>
        <dbReference type="Pfam" id="PF00732"/>
    </source>
</evidence>
<evidence type="ECO:0000256" key="6">
    <source>
        <dbReference type="ARBA" id="ARBA00022679"/>
    </source>
</evidence>
<dbReference type="GO" id="GO:0005737">
    <property type="term" value="C:cytoplasm"/>
    <property type="evidence" value="ECO:0007669"/>
    <property type="project" value="TreeGrafter"/>
</dbReference>
<gene>
    <name evidence="10" type="primary">EOG090X07TT</name>
</gene>
<feature type="domain" description="Glucose-methanol-choline oxidoreductase N-terminal" evidence="9">
    <location>
        <begin position="11"/>
        <end position="80"/>
    </location>
</feature>
<dbReference type="NCBIfam" id="TIGR00321">
    <property type="entry name" value="dhys"/>
    <property type="match status" value="1"/>
</dbReference>
<evidence type="ECO:0000256" key="1">
    <source>
        <dbReference type="ARBA" id="ARBA00000952"/>
    </source>
</evidence>
<proteinExistence type="evidence at transcript level"/>
<keyword evidence="8" id="KW-0386">Hypusine biosynthesis</keyword>
<name>A0A4Y7NIN1_9CRUS</name>
<dbReference type="PANTHER" id="PTHR11703">
    <property type="entry name" value="DEOXYHYPUSINE SYNTHASE"/>
    <property type="match status" value="1"/>
</dbReference>
<dbReference type="Gene3D" id="3.40.910.10">
    <property type="entry name" value="Deoxyhypusine synthase"/>
    <property type="match status" value="1"/>
</dbReference>
<sequence length="483" mass="53412">MTTFTQLVWKRNTVIGIQYQDAEGRKKYVKARKEILLSAGSIKTTQILQLSGIGPPHILEPLDIPIKADLPVGENLQDHLQVPLFVELKSPVSLNVMKLLHPRQLWNYMFHGKGLMASNQAETDAARQKAAEAVFVPTQSSHGFNNKVQGYDWSQGLDYSKLIGSYLTTGFQATTFGLAVYEVNKMLSKRTEPIPESLGPDEFEEDLFIKRKSNCTIFLGYTSNMCSSGIRDTIKFLVQNKLVDCIVTTAGGVEEDFIKCLAPTFVGNFELKGSTLRESGINRIGNLVIPNDNYCKFEDWVMPLLDEMVAEQKEKGTKWTPSKIIEKLGRAINNPESVYYWAAVNNIPVFSPALTDGSLGDMMYFHSYKNPGLVVDILEDLKRLNTMAVKAANSGMIILGGGLIKHHICNANLMRNGADFAVFINTACDFDGSDSGAKPDEAVSWGKIKKDATPVKVCADASLVFPILVAETFAKHHFGVNSK</sequence>